<organism evidence="1">
    <name type="scientific">uncultured Caudovirales phage</name>
    <dbReference type="NCBI Taxonomy" id="2100421"/>
    <lineage>
        <taxon>Viruses</taxon>
        <taxon>Duplodnaviria</taxon>
        <taxon>Heunggongvirae</taxon>
        <taxon>Uroviricota</taxon>
        <taxon>Caudoviricetes</taxon>
        <taxon>Peduoviridae</taxon>
        <taxon>Maltschvirus</taxon>
        <taxon>Maltschvirus maltsch</taxon>
    </lineage>
</organism>
<dbReference type="EMBL" id="LR798269">
    <property type="protein sequence ID" value="CAB5219719.1"/>
    <property type="molecule type" value="Genomic_DNA"/>
</dbReference>
<sequence>MATFRAVVTYSFDTEFEFEADSYDTAENLANDLSTEWLPYSSQKGYTDFWNNVDCEIYLEDGELEEDEDE</sequence>
<name>A0A6J7WNV5_9CAUD</name>
<proteinExistence type="predicted"/>
<accession>A0A6J7WNV5</accession>
<reference evidence="1" key="1">
    <citation type="submission" date="2020-05" db="EMBL/GenBank/DDBJ databases">
        <authorList>
            <person name="Chiriac C."/>
            <person name="Salcher M."/>
            <person name="Ghai R."/>
            <person name="Kavagutti S V."/>
        </authorList>
    </citation>
    <scope>NUCLEOTIDE SEQUENCE</scope>
</reference>
<protein>
    <submittedName>
        <fullName evidence="1">Uncharacterized protein</fullName>
    </submittedName>
</protein>
<gene>
    <name evidence="1" type="ORF">UFOVP222_119</name>
</gene>
<evidence type="ECO:0000313" key="1">
    <source>
        <dbReference type="EMBL" id="CAB5219719.1"/>
    </source>
</evidence>